<dbReference type="Proteomes" id="UP000631034">
    <property type="component" value="Unassembled WGS sequence"/>
</dbReference>
<keyword evidence="1" id="KW-0805">Transcription regulation</keyword>
<dbReference type="InterPro" id="IPR036388">
    <property type="entry name" value="WH-like_DNA-bd_sf"/>
</dbReference>
<organism evidence="7 8">
    <name type="scientific">Phaeovibrio sulfidiphilus</name>
    <dbReference type="NCBI Taxonomy" id="1220600"/>
    <lineage>
        <taxon>Bacteria</taxon>
        <taxon>Pseudomonadati</taxon>
        <taxon>Pseudomonadota</taxon>
        <taxon>Alphaproteobacteria</taxon>
        <taxon>Rhodospirillales</taxon>
        <taxon>Rhodospirillaceae</taxon>
        <taxon>Phaeovibrio</taxon>
    </lineage>
</organism>
<gene>
    <name evidence="7" type="ORF">IHV25_00860</name>
</gene>
<dbReference type="PROSITE" id="PS51078">
    <property type="entry name" value="ICLR_ED"/>
    <property type="match status" value="1"/>
</dbReference>
<protein>
    <submittedName>
        <fullName evidence="7">Helix-turn-helix domain-containing protein</fullName>
    </submittedName>
</protein>
<feature type="domain" description="HTH iclR-type" evidence="5">
    <location>
        <begin position="10"/>
        <end position="72"/>
    </location>
</feature>
<dbReference type="InterPro" id="IPR050707">
    <property type="entry name" value="HTH_MetabolicPath_Reg"/>
</dbReference>
<dbReference type="InterPro" id="IPR036390">
    <property type="entry name" value="WH_DNA-bd_sf"/>
</dbReference>
<evidence type="ECO:0000259" key="6">
    <source>
        <dbReference type="PROSITE" id="PS51078"/>
    </source>
</evidence>
<name>A0A8J6YUX5_9PROT</name>
<dbReference type="Gene3D" id="1.10.10.10">
    <property type="entry name" value="Winged helix-like DNA-binding domain superfamily/Winged helix DNA-binding domain"/>
    <property type="match status" value="1"/>
</dbReference>
<dbReference type="PANTHER" id="PTHR30136:SF24">
    <property type="entry name" value="HTH-TYPE TRANSCRIPTIONAL REPRESSOR ALLR"/>
    <property type="match status" value="1"/>
</dbReference>
<dbReference type="PANTHER" id="PTHR30136">
    <property type="entry name" value="HELIX-TURN-HELIX TRANSCRIPTIONAL REGULATOR, ICLR FAMILY"/>
    <property type="match status" value="1"/>
</dbReference>
<dbReference type="AlphaFoldDB" id="A0A8J6YUX5"/>
<dbReference type="SMART" id="SM00346">
    <property type="entry name" value="HTH_ICLR"/>
    <property type="match status" value="1"/>
</dbReference>
<dbReference type="InterPro" id="IPR029016">
    <property type="entry name" value="GAF-like_dom_sf"/>
</dbReference>
<accession>A0A8J6YUX5</accession>
<dbReference type="GO" id="GO:0003700">
    <property type="term" value="F:DNA-binding transcription factor activity"/>
    <property type="evidence" value="ECO:0007669"/>
    <property type="project" value="TreeGrafter"/>
</dbReference>
<feature type="region of interest" description="Disordered" evidence="4">
    <location>
        <begin position="256"/>
        <end position="280"/>
    </location>
</feature>
<dbReference type="SUPFAM" id="SSF46785">
    <property type="entry name" value="Winged helix' DNA-binding domain"/>
    <property type="match status" value="1"/>
</dbReference>
<evidence type="ECO:0000256" key="4">
    <source>
        <dbReference type="SAM" id="MobiDB-lite"/>
    </source>
</evidence>
<evidence type="ECO:0000256" key="3">
    <source>
        <dbReference type="ARBA" id="ARBA00023163"/>
    </source>
</evidence>
<proteinExistence type="predicted"/>
<keyword evidence="8" id="KW-1185">Reference proteome</keyword>
<evidence type="ECO:0000259" key="5">
    <source>
        <dbReference type="PROSITE" id="PS51077"/>
    </source>
</evidence>
<dbReference type="InterPro" id="IPR014757">
    <property type="entry name" value="Tscrpt_reg_IclR_C"/>
</dbReference>
<dbReference type="InterPro" id="IPR005471">
    <property type="entry name" value="Tscrpt_reg_IclR_N"/>
</dbReference>
<feature type="domain" description="IclR-ED" evidence="6">
    <location>
        <begin position="66"/>
        <end position="254"/>
    </location>
</feature>
<dbReference type="EMBL" id="JACZHT010000001">
    <property type="protein sequence ID" value="MBE1236207.1"/>
    <property type="molecule type" value="Genomic_DNA"/>
</dbReference>
<dbReference type="GO" id="GO:0045892">
    <property type="term" value="P:negative regulation of DNA-templated transcription"/>
    <property type="evidence" value="ECO:0007669"/>
    <property type="project" value="TreeGrafter"/>
</dbReference>
<keyword evidence="2" id="KW-0238">DNA-binding</keyword>
<evidence type="ECO:0000256" key="1">
    <source>
        <dbReference type="ARBA" id="ARBA00023015"/>
    </source>
</evidence>
<evidence type="ECO:0000256" key="2">
    <source>
        <dbReference type="ARBA" id="ARBA00023125"/>
    </source>
</evidence>
<dbReference type="RefSeq" id="WP_192533080.1">
    <property type="nucleotide sequence ID" value="NZ_JACZHT010000001.1"/>
</dbReference>
<dbReference type="Pfam" id="PF09339">
    <property type="entry name" value="HTH_IclR"/>
    <property type="match status" value="1"/>
</dbReference>
<evidence type="ECO:0000313" key="8">
    <source>
        <dbReference type="Proteomes" id="UP000631034"/>
    </source>
</evidence>
<comment type="caution">
    <text evidence="7">The sequence shown here is derived from an EMBL/GenBank/DDBJ whole genome shotgun (WGS) entry which is preliminary data.</text>
</comment>
<keyword evidence="3" id="KW-0804">Transcription</keyword>
<dbReference type="SUPFAM" id="SSF55781">
    <property type="entry name" value="GAF domain-like"/>
    <property type="match status" value="1"/>
</dbReference>
<reference evidence="7" key="1">
    <citation type="submission" date="2020-10" db="EMBL/GenBank/DDBJ databases">
        <title>Genome sequence of the unusual species of purple photosynthetic bacteria, Phaeovibrio sulfidiphilus DSM 23193, type strain.</title>
        <authorList>
            <person name="Kyndt J.A."/>
            <person name="Meyer T.E."/>
        </authorList>
    </citation>
    <scope>NUCLEOTIDE SEQUENCE</scope>
    <source>
        <strain evidence="7">DSM 23193</strain>
    </source>
</reference>
<dbReference type="GO" id="GO:0003677">
    <property type="term" value="F:DNA binding"/>
    <property type="evidence" value="ECO:0007669"/>
    <property type="project" value="UniProtKB-KW"/>
</dbReference>
<dbReference type="Pfam" id="PF01614">
    <property type="entry name" value="IclR_C"/>
    <property type="match status" value="1"/>
</dbReference>
<dbReference type="Gene3D" id="3.30.450.40">
    <property type="match status" value="1"/>
</dbReference>
<sequence>MSEVTRRKYVGAVEQAVAILRCLSDHARPMGVSAVTRATGLNASTVFAILRTLAKERLVTFDEEGKTYAIGAGVLEFSVPLLGLNQTDLMRPSLETLAAELGAPVVLWQITKDERIVAIDRVRPPRVVAVEIQLGWRLPACAGAVGRCFAGQCYSGSESAMRERFDAIRWDRALSWEEFREDALDSVSRGYGIDRSFLFAGMNIVGTLVRDANLTPRFGLSVMTLVGQMSERSLEHTGGMLVALRDRIEKTVFGSRAGHPEGWSARTENGGGLPQAASLPETTKRLQDNFRNTGEHHERVLET</sequence>
<dbReference type="PROSITE" id="PS51077">
    <property type="entry name" value="HTH_ICLR"/>
    <property type="match status" value="1"/>
</dbReference>
<evidence type="ECO:0000313" key="7">
    <source>
        <dbReference type="EMBL" id="MBE1236207.1"/>
    </source>
</evidence>